<feature type="transmembrane region" description="Helical" evidence="1">
    <location>
        <begin position="12"/>
        <end position="36"/>
    </location>
</feature>
<evidence type="ECO:0000256" key="1">
    <source>
        <dbReference type="SAM" id="Phobius"/>
    </source>
</evidence>
<keyword evidence="1" id="KW-1133">Transmembrane helix</keyword>
<keyword evidence="3" id="KW-1185">Reference proteome</keyword>
<evidence type="ECO:0000313" key="2">
    <source>
        <dbReference type="EMBL" id="VDI59825.1"/>
    </source>
</evidence>
<organism evidence="2 3">
    <name type="scientific">Mytilus galloprovincialis</name>
    <name type="common">Mediterranean mussel</name>
    <dbReference type="NCBI Taxonomy" id="29158"/>
    <lineage>
        <taxon>Eukaryota</taxon>
        <taxon>Metazoa</taxon>
        <taxon>Spiralia</taxon>
        <taxon>Lophotrochozoa</taxon>
        <taxon>Mollusca</taxon>
        <taxon>Bivalvia</taxon>
        <taxon>Autobranchia</taxon>
        <taxon>Pteriomorphia</taxon>
        <taxon>Mytilida</taxon>
        <taxon>Mytiloidea</taxon>
        <taxon>Mytilidae</taxon>
        <taxon>Mytilinae</taxon>
        <taxon>Mytilus</taxon>
    </lineage>
</organism>
<evidence type="ECO:0000313" key="3">
    <source>
        <dbReference type="Proteomes" id="UP000596742"/>
    </source>
</evidence>
<reference evidence="2" key="1">
    <citation type="submission" date="2018-11" db="EMBL/GenBank/DDBJ databases">
        <authorList>
            <person name="Alioto T."/>
            <person name="Alioto T."/>
        </authorList>
    </citation>
    <scope>NUCLEOTIDE SEQUENCE</scope>
</reference>
<gene>
    <name evidence="2" type="ORF">MGAL_10B039305</name>
</gene>
<sequence>MHVARPHRYHTIVLCILCVNYCNIMCFQKFIIVAALCKIVIEGKEFLIEAEDERTDGNHELLPYRNASDHKAVLVKGGTSLSINFCLRQRSFVTIRNIRYLNLKKSTLLNIVVNENLNYGSYFSVPNYNQSNVFNDTRSFSIVHQLEAGWNILKVYATNSIVLDMFLLEVNDSKLNNMIFSCKVICIQQLHFPPRAKSVVTPANMAQNSFFTKCAEVDNVDIPIYHPHVNAFSITARLPQYKTFANRRQANLTFCPHLTQTLWRFDNFSVTHFSKEMYGNFTFLTFQENNLSSIDVNVIFRQKGEHTGSINTDMGSQLFLKFISVRNDVFITLRYKHRNGSMITSERKRFSESHLEQMWKIPDYTWIETDYNYISLVLYTKELSHLKIDYLRLDRRPFIPDRTITLYKSDNIIIEGVQVDMWWRGHERMTINIHSGNSYEGFAFLRLYRPVPWTRGYSQVFILYQDGNARFLPVSPEGLDWIPFGTSVILGQCKHDSIRPYVSITQVDIYPDDMKLVIFFKDGGYLRMTLKVTEDFTQAYFDNIVFMNDTSIYPFVTVRSMYVEEGNTDVDSIKVDDVKTLNVIDNWGTVPGKSFAFHRRCLSRHLTLSPDIQIDILKT</sequence>
<keyword evidence="1" id="KW-0812">Transmembrane</keyword>
<dbReference type="Proteomes" id="UP000596742">
    <property type="component" value="Unassembled WGS sequence"/>
</dbReference>
<dbReference type="OrthoDB" id="6088294at2759"/>
<dbReference type="AlphaFoldDB" id="A0A8B6G7B3"/>
<proteinExistence type="predicted"/>
<comment type="caution">
    <text evidence="2">The sequence shown here is derived from an EMBL/GenBank/DDBJ whole genome shotgun (WGS) entry which is preliminary data.</text>
</comment>
<name>A0A8B6G7B3_MYTGA</name>
<accession>A0A8B6G7B3</accession>
<keyword evidence="1" id="KW-0472">Membrane</keyword>
<dbReference type="EMBL" id="UYJE01007980">
    <property type="protein sequence ID" value="VDI59825.1"/>
    <property type="molecule type" value="Genomic_DNA"/>
</dbReference>
<protein>
    <submittedName>
        <fullName evidence="2">Uncharacterized protein</fullName>
    </submittedName>
</protein>